<sequence>MRPLKWDYHSLVPADSRSAACVDGVLYWCATKNHRYDPYDHYKFESETTTKLVAFDVAKEVSYLIEVPIESLEENGHRGKRRKDLKLNSWTLEFSVTIYDIYDIHCVAHMSFTNEILMVDTFENTMGFFDVATGKLLDQFRSSTLAAAVLIPYVPSLIPLRHRPIRENFYLDALS</sequence>
<proteinExistence type="predicted"/>
<evidence type="ECO:0008006" key="3">
    <source>
        <dbReference type="Google" id="ProtNLM"/>
    </source>
</evidence>
<protein>
    <recommendedName>
        <fullName evidence="3">F-box protein</fullName>
    </recommendedName>
</protein>
<comment type="caution">
    <text evidence="1">The sequence shown here is derived from an EMBL/GenBank/DDBJ whole genome shotgun (WGS) entry which is preliminary data.</text>
</comment>
<evidence type="ECO:0000313" key="1">
    <source>
        <dbReference type="EMBL" id="MCE3217011.1"/>
    </source>
</evidence>
<dbReference type="EMBL" id="JACEIK010015468">
    <property type="protein sequence ID" value="MCE3217011.1"/>
    <property type="molecule type" value="Genomic_DNA"/>
</dbReference>
<evidence type="ECO:0000313" key="2">
    <source>
        <dbReference type="Proteomes" id="UP000823775"/>
    </source>
</evidence>
<organism evidence="1 2">
    <name type="scientific">Datura stramonium</name>
    <name type="common">Jimsonweed</name>
    <name type="synonym">Common thornapple</name>
    <dbReference type="NCBI Taxonomy" id="4076"/>
    <lineage>
        <taxon>Eukaryota</taxon>
        <taxon>Viridiplantae</taxon>
        <taxon>Streptophyta</taxon>
        <taxon>Embryophyta</taxon>
        <taxon>Tracheophyta</taxon>
        <taxon>Spermatophyta</taxon>
        <taxon>Magnoliopsida</taxon>
        <taxon>eudicotyledons</taxon>
        <taxon>Gunneridae</taxon>
        <taxon>Pentapetalae</taxon>
        <taxon>asterids</taxon>
        <taxon>lamiids</taxon>
        <taxon>Solanales</taxon>
        <taxon>Solanaceae</taxon>
        <taxon>Solanoideae</taxon>
        <taxon>Datureae</taxon>
        <taxon>Datura</taxon>
    </lineage>
</organism>
<reference evidence="1 2" key="1">
    <citation type="journal article" date="2021" name="BMC Genomics">
        <title>Datura genome reveals duplications of psychoactive alkaloid biosynthetic genes and high mutation rate following tissue culture.</title>
        <authorList>
            <person name="Rajewski A."/>
            <person name="Carter-House D."/>
            <person name="Stajich J."/>
            <person name="Litt A."/>
        </authorList>
    </citation>
    <scope>NUCLEOTIDE SEQUENCE [LARGE SCALE GENOMIC DNA]</scope>
    <source>
        <strain evidence="1">AR-01</strain>
    </source>
</reference>
<gene>
    <name evidence="1" type="ORF">HAX54_010023</name>
</gene>
<accession>A0ABS8WZN5</accession>
<dbReference type="Proteomes" id="UP000823775">
    <property type="component" value="Unassembled WGS sequence"/>
</dbReference>
<name>A0ABS8WZN5_DATST</name>
<keyword evidence="2" id="KW-1185">Reference proteome</keyword>